<name>A0A3A6UPJ1_LEGPN</name>
<dbReference type="Gene3D" id="3.40.50.1820">
    <property type="entry name" value="alpha/beta hydrolase"/>
    <property type="match status" value="1"/>
</dbReference>
<dbReference type="PANTHER" id="PTHR46331:SF2">
    <property type="entry name" value="VALACYCLOVIR HYDROLASE"/>
    <property type="match status" value="1"/>
</dbReference>
<evidence type="ECO:0000259" key="1">
    <source>
        <dbReference type="Pfam" id="PF00561"/>
    </source>
</evidence>
<dbReference type="InterPro" id="IPR000073">
    <property type="entry name" value="AB_hydrolase_1"/>
</dbReference>
<dbReference type="PANTHER" id="PTHR46331">
    <property type="entry name" value="VALACYCLOVIR HYDROLASE"/>
    <property type="match status" value="1"/>
</dbReference>
<dbReference type="GO" id="GO:0017171">
    <property type="term" value="F:serine hydrolase activity"/>
    <property type="evidence" value="ECO:0007669"/>
    <property type="project" value="TreeGrafter"/>
</dbReference>
<dbReference type="AlphaFoldDB" id="A0A3A6UPJ1"/>
<dbReference type="PRINTS" id="PR00111">
    <property type="entry name" value="ABHYDROLASE"/>
</dbReference>
<keyword evidence="2" id="KW-0378">Hydrolase</keyword>
<comment type="caution">
    <text evidence="2">The sequence shown here is derived from an EMBL/GenBank/DDBJ whole genome shotgun (WGS) entry which is preliminary data.</text>
</comment>
<dbReference type="Pfam" id="PF00561">
    <property type="entry name" value="Abhydrolase_1"/>
    <property type="match status" value="1"/>
</dbReference>
<dbReference type="InterPro" id="IPR029058">
    <property type="entry name" value="AB_hydrolase_fold"/>
</dbReference>
<evidence type="ECO:0000313" key="3">
    <source>
        <dbReference type="Proteomes" id="UP000277145"/>
    </source>
</evidence>
<proteinExistence type="predicted"/>
<gene>
    <name evidence="2" type="ORF">D1H98_07635</name>
</gene>
<dbReference type="SUPFAM" id="SSF53474">
    <property type="entry name" value="alpha/beta-Hydrolases"/>
    <property type="match status" value="1"/>
</dbReference>
<dbReference type="EMBL" id="QWDR01000001">
    <property type="protein sequence ID" value="RJY34644.1"/>
    <property type="molecule type" value="Genomic_DNA"/>
</dbReference>
<protein>
    <submittedName>
        <fullName evidence="2">Alpha/beta hydrolase</fullName>
    </submittedName>
</protein>
<reference evidence="2 3" key="1">
    <citation type="submission" date="2018-08" db="EMBL/GenBank/DDBJ databases">
        <title>Genome Sequences of Legionella pneumophila subsp. pneumophila Isolates, Recovered from a Drinking Water System in a Large Builging.</title>
        <authorList>
            <person name="Gomez-Alvarez V."/>
            <person name="Boczek L."/>
            <person name="King D."/>
            <person name="Pemberton A."/>
            <person name="Pfaller S."/>
            <person name="Rodgers M."/>
            <person name="Santodomingo J."/>
            <person name="Revetta R."/>
        </authorList>
    </citation>
    <scope>NUCLEOTIDE SEQUENCE [LARGE SCALE GENOMIC DNA]</scope>
    <source>
        <strain evidence="2 3">L01C.1</strain>
    </source>
</reference>
<feature type="domain" description="AB hydrolase-1" evidence="1">
    <location>
        <begin position="64"/>
        <end position="161"/>
    </location>
</feature>
<dbReference type="ESTHER" id="legpa-q5x2c0">
    <property type="family name" value="6_AlphaBeta_hydrolase"/>
</dbReference>
<dbReference type="Proteomes" id="UP000277145">
    <property type="component" value="Unassembled WGS sequence"/>
</dbReference>
<accession>A0A3A6UPJ1</accession>
<evidence type="ECO:0000313" key="2">
    <source>
        <dbReference type="EMBL" id="RJY34644.1"/>
    </source>
</evidence>
<dbReference type="RefSeq" id="WP_015961585.1">
    <property type="nucleotide sequence ID" value="NZ_CP021281.1"/>
</dbReference>
<organism evidence="2 3">
    <name type="scientific">Legionella pneumophila subsp. pneumophila</name>
    <dbReference type="NCBI Taxonomy" id="91891"/>
    <lineage>
        <taxon>Bacteria</taxon>
        <taxon>Pseudomonadati</taxon>
        <taxon>Pseudomonadota</taxon>
        <taxon>Gammaproteobacteria</taxon>
        <taxon>Legionellales</taxon>
        <taxon>Legionellaceae</taxon>
        <taxon>Legionella</taxon>
    </lineage>
</organism>
<sequence length="286" mass="31860">MYRAKLSARFFIGLLVLLMFNTGNAQSLWLTLPPTPTLPNAEKSGYASVNGIKIWYAVFGQGQPLILLHGGLANSNYWGKQVPVLAKKFQVIVMDSRGHGRSTHDSKPYSYDLMASDVISLMDFLKIKKAAIVGWSDGAIIGLNIAINHPERLIKLFAFGSNSNPQGVKSSAGAVFNEFALVRSKKEYEKLSPTPTKYGEFLSQIKKMWETQPNFTKTQLNSIKIPTWIVDGDHDEVIKRENTEFIAAQIPNAGLLILPTVSHFAFLQDPTLFNSVVMHFLEQKSE</sequence>